<reference evidence="1 2" key="1">
    <citation type="submission" date="2018-01" db="EMBL/GenBank/DDBJ databases">
        <authorList>
            <person name="Clerissi C."/>
        </authorList>
    </citation>
    <scope>NUCLEOTIDE SEQUENCE [LARGE SCALE GENOMIC DNA]</scope>
    <source>
        <strain evidence="1">Cupriavidus taiwanensis STM 6021</strain>
    </source>
</reference>
<sequence>MPISGPGSVVPDSMALVVAAAGAGVVGAVVVPGDVPVEVPVEVPGDVPGLAVALVEVESPPPPPPHPASMMTRQANGTAASLVWTCFMGSPSSDSAVVMVDGCEGAIDEPNLVGGIGMENRLDG</sequence>
<organism evidence="1 2">
    <name type="scientific">Cupriavidus taiwanensis</name>
    <dbReference type="NCBI Taxonomy" id="164546"/>
    <lineage>
        <taxon>Bacteria</taxon>
        <taxon>Pseudomonadati</taxon>
        <taxon>Pseudomonadota</taxon>
        <taxon>Betaproteobacteria</taxon>
        <taxon>Burkholderiales</taxon>
        <taxon>Burkholderiaceae</taxon>
        <taxon>Cupriavidus</taxon>
    </lineage>
</organism>
<dbReference type="EMBL" id="LT978514">
    <property type="protein sequence ID" value="SPC22472.1"/>
    <property type="molecule type" value="Genomic_DNA"/>
</dbReference>
<gene>
    <name evidence="1" type="ORF">CBM2594_B30322</name>
</gene>
<accession>A0A7Z7JEN9</accession>
<evidence type="ECO:0000313" key="1">
    <source>
        <dbReference type="EMBL" id="SPC22472.1"/>
    </source>
</evidence>
<proteinExistence type="predicted"/>
<evidence type="ECO:0000313" key="2">
    <source>
        <dbReference type="Proteomes" id="UP000257139"/>
    </source>
</evidence>
<dbReference type="Proteomes" id="UP000257139">
    <property type="component" value="Chromosome CBM2594_b"/>
</dbReference>
<protein>
    <submittedName>
        <fullName evidence="1">Uncharacterized protein</fullName>
    </submittedName>
</protein>
<dbReference type="AlphaFoldDB" id="A0A7Z7JEN9"/>
<name>A0A7Z7JEN9_9BURK</name>